<proteinExistence type="predicted"/>
<dbReference type="InterPro" id="IPR015943">
    <property type="entry name" value="WD40/YVTN_repeat-like_dom_sf"/>
</dbReference>
<dbReference type="Gene3D" id="2.130.10.10">
    <property type="entry name" value="YVTN repeat-like/Quinoprotein amine dehydrogenase"/>
    <property type="match status" value="1"/>
</dbReference>
<dbReference type="AlphaFoldDB" id="A0A7V8SZD0"/>
<sequence length="363" mass="40083">MDSHGHVWVTARIRSPKEQPAFCKDGSNKFSKYFPLAGPSARQVEMYDPKTKQFTMIDTCFAADHNHFDDKDALIFGQTNAIGWLDTATFDKTHDAAASQGWCPAVLDTNGDGKITEWTEPNQAVDPAKDHRINFGAYSIAVNPKDGALWVSGIGERDTTLVRLERGLNPPQTCKAEVYVPPPDKMPVPGSGGVAIGSDGSVWQNWRGAHEILRFDRSKCKVLNGPTATGQQCPEGWTVYKKEGPAFEGAPDDYRTDMLYLTEVDRENALGLGKDVVLAGDVNADSFFVVMPKTGETLTLRVPYPLGFASRHTSGRIDDEKAGWKGRGFWSSYSMYTPWHQEGGKGQRPKIVKFQVRPDPLAK</sequence>
<evidence type="ECO:0000313" key="1">
    <source>
        <dbReference type="EMBL" id="MBA0087557.1"/>
    </source>
</evidence>
<dbReference type="SUPFAM" id="SSF63829">
    <property type="entry name" value="Calcium-dependent phosphotriesterase"/>
    <property type="match status" value="1"/>
</dbReference>
<evidence type="ECO:0000313" key="2">
    <source>
        <dbReference type="Proteomes" id="UP000567293"/>
    </source>
</evidence>
<dbReference type="Proteomes" id="UP000567293">
    <property type="component" value="Unassembled WGS sequence"/>
</dbReference>
<gene>
    <name evidence="1" type="ORF">HRJ53_21440</name>
</gene>
<dbReference type="EMBL" id="JACDQQ010002064">
    <property type="protein sequence ID" value="MBA0087557.1"/>
    <property type="molecule type" value="Genomic_DNA"/>
</dbReference>
<name>A0A7V8SZD0_9BACT</name>
<keyword evidence="2" id="KW-1185">Reference proteome</keyword>
<protein>
    <submittedName>
        <fullName evidence="1">Uncharacterized protein</fullName>
    </submittedName>
</protein>
<accession>A0A7V8SZD0</accession>
<reference evidence="1" key="1">
    <citation type="submission" date="2020-06" db="EMBL/GenBank/DDBJ databases">
        <title>Legume-microbial interactions unlock mineral nutrients during tropical forest succession.</title>
        <authorList>
            <person name="Epihov D.Z."/>
        </authorList>
    </citation>
    <scope>NUCLEOTIDE SEQUENCE [LARGE SCALE GENOMIC DNA]</scope>
    <source>
        <strain evidence="1">Pan2503</strain>
    </source>
</reference>
<organism evidence="1 2">
    <name type="scientific">Candidatus Acidiferrum panamense</name>
    <dbReference type="NCBI Taxonomy" id="2741543"/>
    <lineage>
        <taxon>Bacteria</taxon>
        <taxon>Pseudomonadati</taxon>
        <taxon>Acidobacteriota</taxon>
        <taxon>Terriglobia</taxon>
        <taxon>Candidatus Acidiferrales</taxon>
        <taxon>Candidatus Acidiferrum</taxon>
    </lineage>
</organism>
<comment type="caution">
    <text evidence="1">The sequence shown here is derived from an EMBL/GenBank/DDBJ whole genome shotgun (WGS) entry which is preliminary data.</text>
</comment>